<dbReference type="EMBL" id="JAQQAF010000006">
    <property type="protein sequence ID" value="KAJ8478679.1"/>
    <property type="molecule type" value="Genomic_DNA"/>
</dbReference>
<sequence>MLPAVRRGTDDLRSSGGDIAVRRPTHGGLLQAPWRGLQAQFHRPTGFQVQFQFGIGPGFELLIVFSYSERGLLMYDRSTSQDVTVDAHELLVPMRLRTGWCSGLLAPPSLHERTFLISSCSQIRSFLPSFLPSLSTATAATKESGPQWERCCAGGRCRYVPQRDHVQRQPSLRHIQL</sequence>
<gene>
    <name evidence="1" type="ORF">OPV22_022406</name>
</gene>
<organism evidence="1 2">
    <name type="scientific">Ensete ventricosum</name>
    <name type="common">Abyssinian banana</name>
    <name type="synonym">Musa ensete</name>
    <dbReference type="NCBI Taxonomy" id="4639"/>
    <lineage>
        <taxon>Eukaryota</taxon>
        <taxon>Viridiplantae</taxon>
        <taxon>Streptophyta</taxon>
        <taxon>Embryophyta</taxon>
        <taxon>Tracheophyta</taxon>
        <taxon>Spermatophyta</taxon>
        <taxon>Magnoliopsida</taxon>
        <taxon>Liliopsida</taxon>
        <taxon>Zingiberales</taxon>
        <taxon>Musaceae</taxon>
        <taxon>Ensete</taxon>
    </lineage>
</organism>
<dbReference type="Proteomes" id="UP001222027">
    <property type="component" value="Unassembled WGS sequence"/>
</dbReference>
<accession>A0AAV8QPB7</accession>
<comment type="caution">
    <text evidence="1">The sequence shown here is derived from an EMBL/GenBank/DDBJ whole genome shotgun (WGS) entry which is preliminary data.</text>
</comment>
<proteinExistence type="predicted"/>
<evidence type="ECO:0000313" key="1">
    <source>
        <dbReference type="EMBL" id="KAJ8478679.1"/>
    </source>
</evidence>
<protein>
    <submittedName>
        <fullName evidence="1">Uncharacterized protein</fullName>
    </submittedName>
</protein>
<keyword evidence="2" id="KW-1185">Reference proteome</keyword>
<name>A0AAV8QPB7_ENSVE</name>
<reference evidence="1 2" key="1">
    <citation type="submission" date="2022-12" db="EMBL/GenBank/DDBJ databases">
        <title>Chromosome-scale assembly of the Ensete ventricosum genome.</title>
        <authorList>
            <person name="Dussert Y."/>
            <person name="Stocks J."/>
            <person name="Wendawek A."/>
            <person name="Woldeyes F."/>
            <person name="Nichols R.A."/>
            <person name="Borrell J.S."/>
        </authorList>
    </citation>
    <scope>NUCLEOTIDE SEQUENCE [LARGE SCALE GENOMIC DNA]</scope>
    <source>
        <strain evidence="2">cv. Maze</strain>
        <tissue evidence="1">Seeds</tissue>
    </source>
</reference>
<evidence type="ECO:0000313" key="2">
    <source>
        <dbReference type="Proteomes" id="UP001222027"/>
    </source>
</evidence>
<dbReference type="AlphaFoldDB" id="A0AAV8QPB7"/>